<dbReference type="PANTHER" id="PTHR43792:SF1">
    <property type="entry name" value="N-ACETYLTRANSFERASE DOMAIN-CONTAINING PROTEIN"/>
    <property type="match status" value="1"/>
</dbReference>
<dbReference type="InterPro" id="IPR016181">
    <property type="entry name" value="Acyl_CoA_acyltransferase"/>
</dbReference>
<organism evidence="2 3">
    <name type="scientific">Pleionea mediterranea</name>
    <dbReference type="NCBI Taxonomy" id="523701"/>
    <lineage>
        <taxon>Bacteria</taxon>
        <taxon>Pseudomonadati</taxon>
        <taxon>Pseudomonadota</taxon>
        <taxon>Gammaproteobacteria</taxon>
        <taxon>Oceanospirillales</taxon>
        <taxon>Pleioneaceae</taxon>
        <taxon>Pleionea</taxon>
    </lineage>
</organism>
<dbReference type="Pfam" id="PF13302">
    <property type="entry name" value="Acetyltransf_3"/>
    <property type="match status" value="1"/>
</dbReference>
<evidence type="ECO:0000313" key="3">
    <source>
        <dbReference type="Proteomes" id="UP000245790"/>
    </source>
</evidence>
<keyword evidence="2" id="KW-0808">Transferase</keyword>
<dbReference type="AlphaFoldDB" id="A0A316G0N1"/>
<gene>
    <name evidence="2" type="ORF">C8D97_10160</name>
</gene>
<evidence type="ECO:0000313" key="2">
    <source>
        <dbReference type="EMBL" id="PWK54212.1"/>
    </source>
</evidence>
<dbReference type="Gene3D" id="3.40.630.30">
    <property type="match status" value="1"/>
</dbReference>
<accession>A0A316G0N1</accession>
<dbReference type="Proteomes" id="UP000245790">
    <property type="component" value="Unassembled WGS sequence"/>
</dbReference>
<dbReference type="PANTHER" id="PTHR43792">
    <property type="entry name" value="GNAT FAMILY, PUTATIVE (AFU_ORTHOLOGUE AFUA_3G00765)-RELATED-RELATED"/>
    <property type="match status" value="1"/>
</dbReference>
<dbReference type="InterPro" id="IPR051531">
    <property type="entry name" value="N-acetyltransferase"/>
</dbReference>
<dbReference type="InterPro" id="IPR000182">
    <property type="entry name" value="GNAT_dom"/>
</dbReference>
<dbReference type="EMBL" id="QGGU01000001">
    <property type="protein sequence ID" value="PWK54212.1"/>
    <property type="molecule type" value="Genomic_DNA"/>
</dbReference>
<reference evidence="2 3" key="1">
    <citation type="submission" date="2018-05" db="EMBL/GenBank/DDBJ databases">
        <title>Genomic Encyclopedia of Type Strains, Phase IV (KMG-IV): sequencing the most valuable type-strain genomes for metagenomic binning, comparative biology and taxonomic classification.</title>
        <authorList>
            <person name="Goeker M."/>
        </authorList>
    </citation>
    <scope>NUCLEOTIDE SEQUENCE [LARGE SCALE GENOMIC DNA]</scope>
    <source>
        <strain evidence="2 3">DSM 25350</strain>
    </source>
</reference>
<feature type="domain" description="N-acetyltransferase" evidence="1">
    <location>
        <begin position="7"/>
        <end position="146"/>
    </location>
</feature>
<sequence>MLFESERLTYRNLTNYDKDFYCALYSDDELMRFIEIDNANSKVEGYFENTLKAINKPKPKYKLFVIEQKQSSIPLGVMGIDNIDYPQSTADIGIILTRHAQGKNIPYEATMATLKYLLDTLNIQHVSASFQTMNKPILRLVERIGFSRVQKTDKSQNAPHFSYTISKQTL</sequence>
<protein>
    <submittedName>
        <fullName evidence="2">RimJ/RimL family protein N-acetyltransferase</fullName>
    </submittedName>
</protein>
<proteinExistence type="predicted"/>
<dbReference type="SUPFAM" id="SSF55729">
    <property type="entry name" value="Acyl-CoA N-acyltransferases (Nat)"/>
    <property type="match status" value="1"/>
</dbReference>
<comment type="caution">
    <text evidence="2">The sequence shown here is derived from an EMBL/GenBank/DDBJ whole genome shotgun (WGS) entry which is preliminary data.</text>
</comment>
<dbReference type="OrthoDB" id="6195901at2"/>
<keyword evidence="3" id="KW-1185">Reference proteome</keyword>
<dbReference type="RefSeq" id="WP_109761340.1">
    <property type="nucleotide sequence ID" value="NZ_QGGU01000001.1"/>
</dbReference>
<evidence type="ECO:0000259" key="1">
    <source>
        <dbReference type="Pfam" id="PF13302"/>
    </source>
</evidence>
<dbReference type="GO" id="GO:0016747">
    <property type="term" value="F:acyltransferase activity, transferring groups other than amino-acyl groups"/>
    <property type="evidence" value="ECO:0007669"/>
    <property type="project" value="InterPro"/>
</dbReference>
<name>A0A316G0N1_9GAMM</name>